<dbReference type="AlphaFoldDB" id="A0A5K7YAE1"/>
<evidence type="ECO:0000256" key="3">
    <source>
        <dbReference type="ARBA" id="ARBA00022618"/>
    </source>
</evidence>
<keyword evidence="4" id="KW-0159">Chromosome partition</keyword>
<evidence type="ECO:0000259" key="11">
    <source>
        <dbReference type="PROSITE" id="PS51900"/>
    </source>
</evidence>
<keyword evidence="6 9" id="KW-0238">DNA-binding</keyword>
<dbReference type="SUPFAM" id="SSF56349">
    <property type="entry name" value="DNA breaking-rejoining enzymes"/>
    <property type="match status" value="1"/>
</dbReference>
<evidence type="ECO:0000256" key="6">
    <source>
        <dbReference type="ARBA" id="ARBA00023125"/>
    </source>
</evidence>
<dbReference type="KEGG" id="dalk:DSCA_02820"/>
<dbReference type="GO" id="GO:0051301">
    <property type="term" value="P:cell division"/>
    <property type="evidence" value="ECO:0007669"/>
    <property type="project" value="UniProtKB-KW"/>
</dbReference>
<keyword evidence="13" id="KW-1185">Reference proteome</keyword>
<evidence type="ECO:0000256" key="7">
    <source>
        <dbReference type="ARBA" id="ARBA00023172"/>
    </source>
</evidence>
<dbReference type="GO" id="GO:0006310">
    <property type="term" value="P:DNA recombination"/>
    <property type="evidence" value="ECO:0007669"/>
    <property type="project" value="UniProtKB-KW"/>
</dbReference>
<dbReference type="GO" id="GO:0007059">
    <property type="term" value="P:chromosome segregation"/>
    <property type="evidence" value="ECO:0007669"/>
    <property type="project" value="UniProtKB-KW"/>
</dbReference>
<evidence type="ECO:0000256" key="9">
    <source>
        <dbReference type="PROSITE-ProRule" id="PRU01248"/>
    </source>
</evidence>
<dbReference type="PANTHER" id="PTHR30349">
    <property type="entry name" value="PHAGE INTEGRASE-RELATED"/>
    <property type="match status" value="1"/>
</dbReference>
<gene>
    <name evidence="12" type="primary">xerC_2</name>
    <name evidence="12" type="ORF">DSCA_02820</name>
</gene>
<keyword evidence="8" id="KW-0131">Cell cycle</keyword>
<keyword evidence="7" id="KW-0233">DNA recombination</keyword>
<dbReference type="InterPro" id="IPR010998">
    <property type="entry name" value="Integrase_recombinase_N"/>
</dbReference>
<dbReference type="InterPro" id="IPR002104">
    <property type="entry name" value="Integrase_catalytic"/>
</dbReference>
<dbReference type="RefSeq" id="WP_155314743.1">
    <property type="nucleotide sequence ID" value="NZ_AP021874.1"/>
</dbReference>
<dbReference type="Proteomes" id="UP000427906">
    <property type="component" value="Chromosome"/>
</dbReference>
<dbReference type="Pfam" id="PF00589">
    <property type="entry name" value="Phage_integrase"/>
    <property type="match status" value="1"/>
</dbReference>
<keyword evidence="2" id="KW-0963">Cytoplasm</keyword>
<accession>A0A5K7YAE1</accession>
<evidence type="ECO:0000256" key="8">
    <source>
        <dbReference type="ARBA" id="ARBA00023306"/>
    </source>
</evidence>
<dbReference type="OrthoDB" id="9801717at2"/>
<dbReference type="PANTHER" id="PTHR30349:SF77">
    <property type="entry name" value="TYROSINE RECOMBINASE XERC"/>
    <property type="match status" value="1"/>
</dbReference>
<dbReference type="GO" id="GO:0015074">
    <property type="term" value="P:DNA integration"/>
    <property type="evidence" value="ECO:0007669"/>
    <property type="project" value="UniProtKB-KW"/>
</dbReference>
<dbReference type="GO" id="GO:0005737">
    <property type="term" value="C:cytoplasm"/>
    <property type="evidence" value="ECO:0007669"/>
    <property type="project" value="UniProtKB-SubCell"/>
</dbReference>
<comment type="subcellular location">
    <subcellularLocation>
        <location evidence="1">Cytoplasm</location>
    </subcellularLocation>
</comment>
<dbReference type="Gene3D" id="1.10.443.10">
    <property type="entry name" value="Intergrase catalytic core"/>
    <property type="match status" value="1"/>
</dbReference>
<dbReference type="EMBL" id="AP021874">
    <property type="protein sequence ID" value="BBO66352.1"/>
    <property type="molecule type" value="Genomic_DNA"/>
</dbReference>
<evidence type="ECO:0000313" key="13">
    <source>
        <dbReference type="Proteomes" id="UP000427906"/>
    </source>
</evidence>
<feature type="domain" description="Tyr recombinase" evidence="10">
    <location>
        <begin position="129"/>
        <end position="311"/>
    </location>
</feature>
<dbReference type="Gene3D" id="1.10.150.130">
    <property type="match status" value="1"/>
</dbReference>
<evidence type="ECO:0000256" key="5">
    <source>
        <dbReference type="ARBA" id="ARBA00022908"/>
    </source>
</evidence>
<evidence type="ECO:0000313" key="12">
    <source>
        <dbReference type="EMBL" id="BBO66352.1"/>
    </source>
</evidence>
<dbReference type="InterPro" id="IPR050090">
    <property type="entry name" value="Tyrosine_recombinase_XerCD"/>
</dbReference>
<dbReference type="PROSITE" id="PS51898">
    <property type="entry name" value="TYR_RECOMBINASE"/>
    <property type="match status" value="1"/>
</dbReference>
<protein>
    <submittedName>
        <fullName evidence="12">Tyrosine recombinase XerC</fullName>
    </submittedName>
</protein>
<keyword evidence="5" id="KW-0229">DNA integration</keyword>
<dbReference type="GO" id="GO:0003677">
    <property type="term" value="F:DNA binding"/>
    <property type="evidence" value="ECO:0007669"/>
    <property type="project" value="UniProtKB-UniRule"/>
</dbReference>
<dbReference type="InterPro" id="IPR011010">
    <property type="entry name" value="DNA_brk_join_enz"/>
</dbReference>
<reference evidence="12 13" key="1">
    <citation type="submission" date="2019-11" db="EMBL/GenBank/DDBJ databases">
        <title>Comparative genomics of hydrocarbon-degrading Desulfosarcina strains.</title>
        <authorList>
            <person name="Watanabe M."/>
            <person name="Kojima H."/>
            <person name="Fukui M."/>
        </authorList>
    </citation>
    <scope>NUCLEOTIDE SEQUENCE [LARGE SCALE GENOMIC DNA]</scope>
    <source>
        <strain evidence="12 13">PL12</strain>
    </source>
</reference>
<dbReference type="PROSITE" id="PS51900">
    <property type="entry name" value="CB"/>
    <property type="match status" value="1"/>
</dbReference>
<evidence type="ECO:0000256" key="1">
    <source>
        <dbReference type="ARBA" id="ARBA00004496"/>
    </source>
</evidence>
<dbReference type="InterPro" id="IPR044068">
    <property type="entry name" value="CB"/>
</dbReference>
<dbReference type="Pfam" id="PF02899">
    <property type="entry name" value="Phage_int_SAM_1"/>
    <property type="match status" value="1"/>
</dbReference>
<name>A0A5K7YAE1_9BACT</name>
<proteinExistence type="predicted"/>
<feature type="domain" description="Core-binding (CB)" evidence="11">
    <location>
        <begin position="16"/>
        <end position="108"/>
    </location>
</feature>
<evidence type="ECO:0000256" key="4">
    <source>
        <dbReference type="ARBA" id="ARBA00022829"/>
    </source>
</evidence>
<dbReference type="InterPro" id="IPR013762">
    <property type="entry name" value="Integrase-like_cat_sf"/>
</dbReference>
<organism evidence="12 13">
    <name type="scientific">Desulfosarcina alkanivorans</name>
    <dbReference type="NCBI Taxonomy" id="571177"/>
    <lineage>
        <taxon>Bacteria</taxon>
        <taxon>Pseudomonadati</taxon>
        <taxon>Thermodesulfobacteriota</taxon>
        <taxon>Desulfobacteria</taxon>
        <taxon>Desulfobacterales</taxon>
        <taxon>Desulfosarcinaceae</taxon>
        <taxon>Desulfosarcina</taxon>
    </lineage>
</organism>
<keyword evidence="3" id="KW-0132">Cell division</keyword>
<evidence type="ECO:0000256" key="2">
    <source>
        <dbReference type="ARBA" id="ARBA00022490"/>
    </source>
</evidence>
<dbReference type="InterPro" id="IPR004107">
    <property type="entry name" value="Integrase_SAM-like_N"/>
</dbReference>
<evidence type="ECO:0000259" key="10">
    <source>
        <dbReference type="PROSITE" id="PS51898"/>
    </source>
</evidence>
<sequence length="313" mass="35281">MTNTANIPLQLLPRPEPFGQAVEAFGRRLAADGRSPNTINAYMRDLKCFAGVLSVRHPGIAVNGVTTGMIDEALTAPAVLRTVSDTPRSPASLHRFKAAVRSFFTWLEETGQASENPARSVTLHRIPRTPPSFLTEAEKRRLLKELRGRSSTLAIRDRAVIELFLGTGIRLQELVDLDIDDVDLDAKHLHVRAKGDVPQVKFLKSKLRSLLRGYLKERRRQGDWECRALFLSNRGTRLCERQVARRLEHWLKAAGIEKQLTPHSLRHTFATHLYSRTGDILVVQRALGHRDLSTTQIYTHLVDGVLEDAIERL</sequence>